<dbReference type="Pfam" id="PF01755">
    <property type="entry name" value="Glyco_transf_25"/>
    <property type="match status" value="1"/>
</dbReference>
<accession>M2BIM6</accession>
<gene>
    <name evidence="2" type="ORF">HMPREF9733_02181</name>
</gene>
<evidence type="ECO:0000313" key="3">
    <source>
        <dbReference type="Proteomes" id="UP000016183"/>
    </source>
</evidence>
<dbReference type="Proteomes" id="UP000016183">
    <property type="component" value="Unassembled WGS sequence"/>
</dbReference>
<sequence>MLITMKVFIVNLKESTDRRQYMIEEMKKTNLQYEFFDAVSGKDIKNIDKIYDKETAIKVYGRELKLGEIGCAMSHLLIYKKMVEENIDQALIFEDDIIIANDFNKVLSKILKLENNGIILLGQSDKKLKTKICFQNISYHHKLKKIFNSGYGTYGYIICKKAAEKIYTESFPIVRPIDQWGKWWKSINISVVIPNIISYQNDMESIIDKTESRMSYHHPETRCVLFVFFRKAYSLFKIILWCLRDFFYRFLP</sequence>
<comment type="caution">
    <text evidence="2">The sequence shown here is derived from an EMBL/GenBank/DDBJ whole genome shotgun (WGS) entry which is preliminary data.</text>
</comment>
<dbReference type="AlphaFoldDB" id="M2BIM6"/>
<dbReference type="HOGENOM" id="CLU_071269_4_0_12"/>
<name>M2BIM6_TREDN</name>
<evidence type="ECO:0000259" key="1">
    <source>
        <dbReference type="Pfam" id="PF01755"/>
    </source>
</evidence>
<dbReference type="EMBL" id="AGDZ01000028">
    <property type="protein sequence ID" value="EMB21844.1"/>
    <property type="molecule type" value="Genomic_DNA"/>
</dbReference>
<protein>
    <recommendedName>
        <fullName evidence="1">Glycosyl transferase family 25 domain-containing protein</fullName>
    </recommendedName>
</protein>
<feature type="domain" description="Glycosyl transferase family 25" evidence="1">
    <location>
        <begin position="6"/>
        <end position="179"/>
    </location>
</feature>
<dbReference type="OrthoDB" id="363349at2"/>
<proteinExistence type="predicted"/>
<evidence type="ECO:0000313" key="2">
    <source>
        <dbReference type="EMBL" id="EMB21844.1"/>
    </source>
</evidence>
<organism evidence="2 3">
    <name type="scientific">Treponema denticola SP33</name>
    <dbReference type="NCBI Taxonomy" id="999437"/>
    <lineage>
        <taxon>Bacteria</taxon>
        <taxon>Pseudomonadati</taxon>
        <taxon>Spirochaetota</taxon>
        <taxon>Spirochaetia</taxon>
        <taxon>Spirochaetales</taxon>
        <taxon>Treponemataceae</taxon>
        <taxon>Treponema</taxon>
    </lineage>
</organism>
<dbReference type="PATRIC" id="fig|999437.3.peg.2249"/>
<dbReference type="InterPro" id="IPR002654">
    <property type="entry name" value="Glyco_trans_25"/>
</dbReference>
<dbReference type="CDD" id="cd06532">
    <property type="entry name" value="Glyco_transf_25"/>
    <property type="match status" value="1"/>
</dbReference>
<reference evidence="2 3" key="1">
    <citation type="submission" date="2012-01" db="EMBL/GenBank/DDBJ databases">
        <title>The Genome Sequence of Treponema denticola SP33.</title>
        <authorList>
            <consortium name="The Broad Institute Genome Sequencing Platform"/>
            <person name="Earl A."/>
            <person name="Ward D."/>
            <person name="Feldgarden M."/>
            <person name="Gevers D."/>
            <person name="Blanton J.M."/>
            <person name="Fenno C.J."/>
            <person name="Baranova O.V."/>
            <person name="Mathney J."/>
            <person name="Dewhirst F.E."/>
            <person name="Izard J."/>
            <person name="Young S.K."/>
            <person name="Zeng Q."/>
            <person name="Gargeya S."/>
            <person name="Fitzgerald M."/>
            <person name="Haas B."/>
            <person name="Abouelleil A."/>
            <person name="Alvarado L."/>
            <person name="Arachchi H.M."/>
            <person name="Berlin A."/>
            <person name="Chapman S.B."/>
            <person name="Gearin G."/>
            <person name="Goldberg J."/>
            <person name="Griggs A."/>
            <person name="Gujja S."/>
            <person name="Hansen M."/>
            <person name="Heiman D."/>
            <person name="Howarth C."/>
            <person name="Larimer J."/>
            <person name="Lui A."/>
            <person name="MacDonald P.J.P."/>
            <person name="McCowen C."/>
            <person name="Montmayeur A."/>
            <person name="Murphy C."/>
            <person name="Neiman D."/>
            <person name="Pearson M."/>
            <person name="Priest M."/>
            <person name="Roberts A."/>
            <person name="Saif S."/>
            <person name="Shea T."/>
            <person name="Sisk P."/>
            <person name="Stolte C."/>
            <person name="Sykes S."/>
            <person name="Wortman J."/>
            <person name="Nusbaum C."/>
            <person name="Birren B."/>
        </authorList>
    </citation>
    <scope>NUCLEOTIDE SEQUENCE [LARGE SCALE GENOMIC DNA]</scope>
    <source>
        <strain evidence="2 3">SP33</strain>
    </source>
</reference>